<organism evidence="1 2">
    <name type="scientific">Novipirellula artificiosorum</name>
    <dbReference type="NCBI Taxonomy" id="2528016"/>
    <lineage>
        <taxon>Bacteria</taxon>
        <taxon>Pseudomonadati</taxon>
        <taxon>Planctomycetota</taxon>
        <taxon>Planctomycetia</taxon>
        <taxon>Pirellulales</taxon>
        <taxon>Pirellulaceae</taxon>
        <taxon>Novipirellula</taxon>
    </lineage>
</organism>
<accession>A0A5C6D487</accession>
<reference evidence="1 2" key="1">
    <citation type="submission" date="2019-02" db="EMBL/GenBank/DDBJ databases">
        <title>Deep-cultivation of Planctomycetes and their phenomic and genomic characterization uncovers novel biology.</title>
        <authorList>
            <person name="Wiegand S."/>
            <person name="Jogler M."/>
            <person name="Boedeker C."/>
            <person name="Pinto D."/>
            <person name="Vollmers J."/>
            <person name="Rivas-Marin E."/>
            <person name="Kohn T."/>
            <person name="Peeters S.H."/>
            <person name="Heuer A."/>
            <person name="Rast P."/>
            <person name="Oberbeckmann S."/>
            <person name="Bunk B."/>
            <person name="Jeske O."/>
            <person name="Meyerdierks A."/>
            <person name="Storesund J.E."/>
            <person name="Kallscheuer N."/>
            <person name="Luecker S."/>
            <person name="Lage O.M."/>
            <person name="Pohl T."/>
            <person name="Merkel B.J."/>
            <person name="Hornburger P."/>
            <person name="Mueller R.-W."/>
            <person name="Bruemmer F."/>
            <person name="Labrenz M."/>
            <person name="Spormann A.M."/>
            <person name="Op Den Camp H."/>
            <person name="Overmann J."/>
            <person name="Amann R."/>
            <person name="Jetten M.S.M."/>
            <person name="Mascher T."/>
            <person name="Medema M.H."/>
            <person name="Devos D.P."/>
            <person name="Kaster A.-K."/>
            <person name="Ovreas L."/>
            <person name="Rohde M."/>
            <person name="Galperin M.Y."/>
            <person name="Jogler C."/>
        </authorList>
    </citation>
    <scope>NUCLEOTIDE SEQUENCE [LARGE SCALE GENOMIC DNA]</scope>
    <source>
        <strain evidence="1 2">Poly41</strain>
    </source>
</reference>
<comment type="caution">
    <text evidence="1">The sequence shown here is derived from an EMBL/GenBank/DDBJ whole genome shotgun (WGS) entry which is preliminary data.</text>
</comment>
<dbReference type="EMBL" id="SJPV01000016">
    <property type="protein sequence ID" value="TWU31610.1"/>
    <property type="molecule type" value="Genomic_DNA"/>
</dbReference>
<sequence length="84" mass="9644">MIVNSFQIDETVQLKPLSLEELSEARTKADARIWIDLEGFEPSEFEDWLDKLSTTDKAFFKLADARDFMNCALANLKSAERTLD</sequence>
<dbReference type="AlphaFoldDB" id="A0A5C6D487"/>
<protein>
    <submittedName>
        <fullName evidence="1">Uncharacterized protein</fullName>
    </submittedName>
</protein>
<dbReference type="Proteomes" id="UP000319143">
    <property type="component" value="Unassembled WGS sequence"/>
</dbReference>
<gene>
    <name evidence="1" type="ORF">Poly41_61670</name>
</gene>
<keyword evidence="2" id="KW-1185">Reference proteome</keyword>
<dbReference type="OrthoDB" id="9803416at2"/>
<proteinExistence type="predicted"/>
<evidence type="ECO:0000313" key="1">
    <source>
        <dbReference type="EMBL" id="TWU31610.1"/>
    </source>
</evidence>
<dbReference type="RefSeq" id="WP_146530882.1">
    <property type="nucleotide sequence ID" value="NZ_SJPV01000016.1"/>
</dbReference>
<name>A0A5C6D487_9BACT</name>
<evidence type="ECO:0000313" key="2">
    <source>
        <dbReference type="Proteomes" id="UP000319143"/>
    </source>
</evidence>